<dbReference type="EMBL" id="KB007985">
    <property type="protein sequence ID" value="ELR16702.1"/>
    <property type="molecule type" value="Genomic_DNA"/>
</dbReference>
<protein>
    <submittedName>
        <fullName evidence="2">Uncharacterized protein</fullName>
    </submittedName>
</protein>
<keyword evidence="3" id="KW-1185">Reference proteome</keyword>
<dbReference type="AlphaFoldDB" id="L8GUV1"/>
<gene>
    <name evidence="2" type="ORF">ACA1_090000</name>
</gene>
<organism evidence="2 3">
    <name type="scientific">Acanthamoeba castellanii (strain ATCC 30010 / Neff)</name>
    <dbReference type="NCBI Taxonomy" id="1257118"/>
    <lineage>
        <taxon>Eukaryota</taxon>
        <taxon>Amoebozoa</taxon>
        <taxon>Discosea</taxon>
        <taxon>Longamoebia</taxon>
        <taxon>Centramoebida</taxon>
        <taxon>Acanthamoebidae</taxon>
        <taxon>Acanthamoeba</taxon>
    </lineage>
</organism>
<evidence type="ECO:0000313" key="2">
    <source>
        <dbReference type="EMBL" id="ELR16702.1"/>
    </source>
</evidence>
<name>L8GUV1_ACACF</name>
<evidence type="ECO:0000256" key="1">
    <source>
        <dbReference type="SAM" id="MobiDB-lite"/>
    </source>
</evidence>
<dbReference type="Proteomes" id="UP000011083">
    <property type="component" value="Unassembled WGS sequence"/>
</dbReference>
<sequence length="204" mass="23518">MEKGQKRTRADEVRARREVEDTRRRRDTKRYEAWCTKREAGEQLGVDPIPTCCPCFDNCGECASSLNDYGPKRKINIHTLEEECAHLCPNGLDRETLKQISEDPEWHLAPQASTPQTSKPHRHSGVQHSFSLDLNTTKDNSITCHKTLSSSFSFFHPEDQSLHFTPYIIGQKKQGQVDVEPKECYLVHYWPEDLYTLFHSQAKG</sequence>
<dbReference type="VEuPathDB" id="AmoebaDB:ACA1_090000"/>
<dbReference type="KEGG" id="acan:ACA1_090000"/>
<evidence type="ECO:0000313" key="3">
    <source>
        <dbReference type="Proteomes" id="UP000011083"/>
    </source>
</evidence>
<accession>L8GUV1</accession>
<dbReference type="RefSeq" id="XP_004338715.1">
    <property type="nucleotide sequence ID" value="XM_004338667.1"/>
</dbReference>
<dbReference type="GeneID" id="14917243"/>
<reference evidence="2 3" key="1">
    <citation type="journal article" date="2013" name="Genome Biol.">
        <title>Genome of Acanthamoeba castellanii highlights extensive lateral gene transfer and early evolution of tyrosine kinase signaling.</title>
        <authorList>
            <person name="Clarke M."/>
            <person name="Lohan A.J."/>
            <person name="Liu B."/>
            <person name="Lagkouvardos I."/>
            <person name="Roy S."/>
            <person name="Zafar N."/>
            <person name="Bertelli C."/>
            <person name="Schilde C."/>
            <person name="Kianianmomeni A."/>
            <person name="Burglin T.R."/>
            <person name="Frech C."/>
            <person name="Turcotte B."/>
            <person name="Kopec K.O."/>
            <person name="Synnott J.M."/>
            <person name="Choo C."/>
            <person name="Paponov I."/>
            <person name="Finkler A."/>
            <person name="Soon Heng Tan C."/>
            <person name="Hutchins A.P."/>
            <person name="Weinmeier T."/>
            <person name="Rattei T."/>
            <person name="Chu J.S."/>
            <person name="Gimenez G."/>
            <person name="Irimia M."/>
            <person name="Rigden D.J."/>
            <person name="Fitzpatrick D.A."/>
            <person name="Lorenzo-Morales J."/>
            <person name="Bateman A."/>
            <person name="Chiu C.H."/>
            <person name="Tang P."/>
            <person name="Hegemann P."/>
            <person name="Fromm H."/>
            <person name="Raoult D."/>
            <person name="Greub G."/>
            <person name="Miranda-Saavedra D."/>
            <person name="Chen N."/>
            <person name="Nash P."/>
            <person name="Ginger M.L."/>
            <person name="Horn M."/>
            <person name="Schaap P."/>
            <person name="Caler L."/>
            <person name="Loftus B."/>
        </authorList>
    </citation>
    <scope>NUCLEOTIDE SEQUENCE [LARGE SCALE GENOMIC DNA]</scope>
    <source>
        <strain evidence="2 3">Neff</strain>
    </source>
</reference>
<feature type="region of interest" description="Disordered" evidence="1">
    <location>
        <begin position="1"/>
        <end position="27"/>
    </location>
</feature>
<proteinExistence type="predicted"/>